<sequence length="118" mass="13520">MIGSLITTHEPKKYLIFRKPFKKINRTADSSAARFHEYIWKYSHLILWSIWTCKILTICGISGKQFLQLERLWSLDNIKLVPFAERVPASLVQDETVDEPTLTSSTSGHLDIGIGEDN</sequence>
<name>A0A8H3R291_9GLOM</name>
<evidence type="ECO:0000313" key="3">
    <source>
        <dbReference type="Proteomes" id="UP000615446"/>
    </source>
</evidence>
<reference evidence="2" key="1">
    <citation type="submission" date="2019-10" db="EMBL/GenBank/DDBJ databases">
        <title>Conservation and host-specific expression of non-tandemly repeated heterogenous ribosome RNA gene in arbuscular mycorrhizal fungi.</title>
        <authorList>
            <person name="Maeda T."/>
            <person name="Kobayashi Y."/>
            <person name="Nakagawa T."/>
            <person name="Ezawa T."/>
            <person name="Yamaguchi K."/>
            <person name="Bino T."/>
            <person name="Nishimoto Y."/>
            <person name="Shigenobu S."/>
            <person name="Kawaguchi M."/>
        </authorList>
    </citation>
    <scope>NUCLEOTIDE SEQUENCE</scope>
    <source>
        <strain evidence="2">HR1</strain>
    </source>
</reference>
<comment type="caution">
    <text evidence="2">The sequence shown here is derived from an EMBL/GenBank/DDBJ whole genome shotgun (WGS) entry which is preliminary data.</text>
</comment>
<evidence type="ECO:0000313" key="2">
    <source>
        <dbReference type="EMBL" id="GET00163.1"/>
    </source>
</evidence>
<gene>
    <name evidence="2" type="ORF">RCL2_002663500</name>
</gene>
<protein>
    <submittedName>
        <fullName evidence="2">Uncharacterized protein</fullName>
    </submittedName>
</protein>
<dbReference type="Proteomes" id="UP000615446">
    <property type="component" value="Unassembled WGS sequence"/>
</dbReference>
<evidence type="ECO:0000256" key="1">
    <source>
        <dbReference type="SAM" id="MobiDB-lite"/>
    </source>
</evidence>
<accession>A0A8H3R291</accession>
<dbReference type="AlphaFoldDB" id="A0A8H3R291"/>
<organism evidence="2 3">
    <name type="scientific">Rhizophagus clarus</name>
    <dbReference type="NCBI Taxonomy" id="94130"/>
    <lineage>
        <taxon>Eukaryota</taxon>
        <taxon>Fungi</taxon>
        <taxon>Fungi incertae sedis</taxon>
        <taxon>Mucoromycota</taxon>
        <taxon>Glomeromycotina</taxon>
        <taxon>Glomeromycetes</taxon>
        <taxon>Glomerales</taxon>
        <taxon>Glomeraceae</taxon>
        <taxon>Rhizophagus</taxon>
    </lineage>
</organism>
<dbReference type="EMBL" id="BLAL01000285">
    <property type="protein sequence ID" value="GET00163.1"/>
    <property type="molecule type" value="Genomic_DNA"/>
</dbReference>
<feature type="region of interest" description="Disordered" evidence="1">
    <location>
        <begin position="98"/>
        <end position="118"/>
    </location>
</feature>
<proteinExistence type="predicted"/>